<keyword evidence="4" id="KW-0029">Amino-acid transport</keyword>
<dbReference type="RefSeq" id="WP_039742082.1">
    <property type="nucleotide sequence ID" value="NZ_CP009788.1"/>
</dbReference>
<keyword evidence="2" id="KW-0813">Transport</keyword>
<name>A0A0B5BH47_9BACT</name>
<dbReference type="Proteomes" id="UP000057609">
    <property type="component" value="Chromosome"/>
</dbReference>
<organism evidence="7 8">
    <name type="scientific">Geobacter pickeringii</name>
    <dbReference type="NCBI Taxonomy" id="345632"/>
    <lineage>
        <taxon>Bacteria</taxon>
        <taxon>Pseudomonadati</taxon>
        <taxon>Thermodesulfobacteriota</taxon>
        <taxon>Desulfuromonadia</taxon>
        <taxon>Geobacterales</taxon>
        <taxon>Geobacteraceae</taxon>
        <taxon>Geobacter</taxon>
    </lineage>
</organism>
<dbReference type="HOGENOM" id="CLU_027128_0_1_7"/>
<dbReference type="STRING" id="345632.GPICK_08225"/>
<dbReference type="InterPro" id="IPR051010">
    <property type="entry name" value="BCAA_transport"/>
</dbReference>
<reference evidence="7 8" key="1">
    <citation type="journal article" date="2015" name="Genome Announc.">
        <title>Complete Genome of Geobacter pickeringii G13T, a Metal-Reducing Isolate from Sedimentary Kaolin Deposits.</title>
        <authorList>
            <person name="Badalamenti J.P."/>
            <person name="Bond D.R."/>
        </authorList>
    </citation>
    <scope>NUCLEOTIDE SEQUENCE [LARGE SCALE GENOMIC DNA]</scope>
    <source>
        <strain evidence="7 8">G13</strain>
    </source>
</reference>
<evidence type="ECO:0000256" key="1">
    <source>
        <dbReference type="ARBA" id="ARBA00010062"/>
    </source>
</evidence>
<evidence type="ECO:0000256" key="5">
    <source>
        <dbReference type="SAM" id="SignalP"/>
    </source>
</evidence>
<evidence type="ECO:0000313" key="7">
    <source>
        <dbReference type="EMBL" id="AJE03341.1"/>
    </source>
</evidence>
<feature type="domain" description="Leucine-binding protein" evidence="6">
    <location>
        <begin position="27"/>
        <end position="372"/>
    </location>
</feature>
<dbReference type="KEGG" id="gpi:GPICK_08225"/>
<dbReference type="PRINTS" id="PR00337">
    <property type="entry name" value="LEUILEVALBP"/>
</dbReference>
<dbReference type="OrthoDB" id="9791590at2"/>
<dbReference type="GO" id="GO:0006865">
    <property type="term" value="P:amino acid transport"/>
    <property type="evidence" value="ECO:0007669"/>
    <property type="project" value="UniProtKB-KW"/>
</dbReference>
<dbReference type="InterPro" id="IPR028082">
    <property type="entry name" value="Peripla_BP_I"/>
</dbReference>
<evidence type="ECO:0000256" key="4">
    <source>
        <dbReference type="ARBA" id="ARBA00022970"/>
    </source>
</evidence>
<feature type="signal peptide" evidence="5">
    <location>
        <begin position="1"/>
        <end position="24"/>
    </location>
</feature>
<dbReference type="SUPFAM" id="SSF53822">
    <property type="entry name" value="Periplasmic binding protein-like I"/>
    <property type="match status" value="1"/>
</dbReference>
<dbReference type="PANTHER" id="PTHR30483:SF38">
    <property type="entry name" value="BLR7848 PROTEIN"/>
    <property type="match status" value="1"/>
</dbReference>
<dbReference type="InterPro" id="IPR028081">
    <property type="entry name" value="Leu-bd"/>
</dbReference>
<dbReference type="AlphaFoldDB" id="A0A0B5BH47"/>
<keyword evidence="3 5" id="KW-0732">Signal</keyword>
<comment type="similarity">
    <text evidence="1">Belongs to the leucine-binding protein family.</text>
</comment>
<dbReference type="InterPro" id="IPR000709">
    <property type="entry name" value="Leu_Ile_Val-bd"/>
</dbReference>
<keyword evidence="8" id="KW-1185">Reference proteome</keyword>
<evidence type="ECO:0000256" key="2">
    <source>
        <dbReference type="ARBA" id="ARBA00022448"/>
    </source>
</evidence>
<feature type="chain" id="PRO_5002100183" evidence="5">
    <location>
        <begin position="25"/>
        <end position="380"/>
    </location>
</feature>
<dbReference type="PANTHER" id="PTHR30483">
    <property type="entry name" value="LEUCINE-SPECIFIC-BINDING PROTEIN"/>
    <property type="match status" value="1"/>
</dbReference>
<dbReference type="Gene3D" id="3.40.50.2300">
    <property type="match status" value="2"/>
</dbReference>
<accession>A0A0B5BH47</accession>
<protein>
    <submittedName>
        <fullName evidence="7">ABC transporter substrate-binding protein</fullName>
    </submittedName>
</protein>
<proteinExistence type="inferred from homology"/>
<dbReference type="EMBL" id="CP009788">
    <property type="protein sequence ID" value="AJE03341.1"/>
    <property type="molecule type" value="Genomic_DNA"/>
</dbReference>
<dbReference type="FunFam" id="3.40.50.2300:FF:000491">
    <property type="entry name" value="Branched-chain amino acid ABC transporter substrate-binding protein"/>
    <property type="match status" value="1"/>
</dbReference>
<gene>
    <name evidence="7" type="ORF">GPICK_08225</name>
</gene>
<evidence type="ECO:0000313" key="8">
    <source>
        <dbReference type="Proteomes" id="UP000057609"/>
    </source>
</evidence>
<evidence type="ECO:0000256" key="3">
    <source>
        <dbReference type="ARBA" id="ARBA00022729"/>
    </source>
</evidence>
<dbReference type="Pfam" id="PF13458">
    <property type="entry name" value="Peripla_BP_6"/>
    <property type="match status" value="1"/>
</dbReference>
<evidence type="ECO:0000259" key="6">
    <source>
        <dbReference type="Pfam" id="PF13458"/>
    </source>
</evidence>
<dbReference type="CDD" id="cd06333">
    <property type="entry name" value="PBP1_ABC_RPA1789-like"/>
    <property type="match status" value="1"/>
</dbReference>
<sequence>MLRKISFVIASVVTILSLAVCASAAPPIKIGGLFAVTGPASFLGEPERNTAQMVVNEINAGGGIKGRKLELVAYDTQGDATKAVQAANRLIKEDKVVAIIGPSTTGDTMAVIQVAERSHIPLISCAAGSKITDPVKKWVFKTAQNDGLAVAKIYEHLSRKKLSKVAVLTVSDGFGSSGREQLKANAAKFGIQIVLDETYGPKDTDMTAQLTKIKGSQAQAVICWGTNPGPAVIARNARQIGLKIPLFMSHGVSSKKFIDLAGDAAEGIILPSGRVIVADILPNSDKQKKPLLAFVKDYQKHYRSEGDHFGGHAWDAIMLLKTALERGGDNPASIRDQLEKIRSFAGIGGVFSYLSADHAGLNKDAFVLVEIKNKDWGLVK</sequence>